<keyword evidence="3 9" id="KW-0645">Protease</keyword>
<keyword evidence="5 9" id="KW-0378">Hydrolase</keyword>
<feature type="domain" description="Inhibitor I9" evidence="13">
    <location>
        <begin position="28"/>
        <end position="108"/>
    </location>
</feature>
<dbReference type="CDD" id="cd04852">
    <property type="entry name" value="Peptidases_S8_3"/>
    <property type="match status" value="1"/>
</dbReference>
<dbReference type="InterPro" id="IPR003137">
    <property type="entry name" value="PA_domain"/>
</dbReference>
<dbReference type="PROSITE" id="PS51892">
    <property type="entry name" value="SUBTILASE"/>
    <property type="match status" value="1"/>
</dbReference>
<dbReference type="InterPro" id="IPR000209">
    <property type="entry name" value="Peptidase_S8/S53_dom"/>
</dbReference>
<evidence type="ECO:0000259" key="13">
    <source>
        <dbReference type="Pfam" id="PF05922"/>
    </source>
</evidence>
<dbReference type="OrthoDB" id="206201at2759"/>
<dbReference type="GO" id="GO:0004252">
    <property type="term" value="F:serine-type endopeptidase activity"/>
    <property type="evidence" value="ECO:0007669"/>
    <property type="project" value="UniProtKB-UniRule"/>
</dbReference>
<dbReference type="SUPFAM" id="SSF52743">
    <property type="entry name" value="Subtilisin-like"/>
    <property type="match status" value="1"/>
</dbReference>
<dbReference type="InterPro" id="IPR010259">
    <property type="entry name" value="S8pro/Inhibitor_I9"/>
</dbReference>
<dbReference type="Gene3D" id="3.30.70.80">
    <property type="entry name" value="Peptidase S8 propeptide/proteinase inhibitor I9"/>
    <property type="match status" value="1"/>
</dbReference>
<feature type="active site" description="Charge relay system" evidence="8 9">
    <location>
        <position position="202"/>
    </location>
</feature>
<dbReference type="Pfam" id="PF05922">
    <property type="entry name" value="Inhibitor_I9"/>
    <property type="match status" value="1"/>
</dbReference>
<evidence type="ECO:0000259" key="14">
    <source>
        <dbReference type="Pfam" id="PF17766"/>
    </source>
</evidence>
<evidence type="ECO:0000256" key="2">
    <source>
        <dbReference type="ARBA" id="ARBA00011073"/>
    </source>
</evidence>
<gene>
    <name evidence="15" type="ORF">SHERM_09952</name>
</gene>
<name>A0A9N7QZI1_STRHE</name>
<evidence type="ECO:0000256" key="1">
    <source>
        <dbReference type="ARBA" id="ARBA00004613"/>
    </source>
</evidence>
<dbReference type="InterPro" id="IPR041469">
    <property type="entry name" value="Subtilisin-like_FN3"/>
</dbReference>
<evidence type="ECO:0000256" key="7">
    <source>
        <dbReference type="ARBA" id="ARBA00023180"/>
    </source>
</evidence>
<evidence type="ECO:0000313" key="15">
    <source>
        <dbReference type="EMBL" id="CAA0807085.1"/>
    </source>
</evidence>
<evidence type="ECO:0000256" key="4">
    <source>
        <dbReference type="ARBA" id="ARBA00022729"/>
    </source>
</evidence>
<comment type="caution">
    <text evidence="15">The sequence shown here is derived from an EMBL/GenBank/DDBJ whole genome shotgun (WGS) entry which is preliminary data.</text>
</comment>
<protein>
    <submittedName>
        <fullName evidence="15">Subtilisin-like protease SBT1.7</fullName>
    </submittedName>
</protein>
<feature type="signal peptide" evidence="10">
    <location>
        <begin position="1"/>
        <end position="22"/>
    </location>
</feature>
<sequence length="738" mass="81174">MASIFLITIFCVMLCTRTWVSSENILQTYIIHVEEPNAGLVNDLPAYYESFLPVADTLSSEAPRPRIIYSYRHVLTGFAARLSQNEVEEITKMEGFISAWPDRTLSLHTTHSPEFLGLSAPNTGLWERDGYGEGIIIGMLDSGIKPDHPSFNDNKMSSPPSKWTGKCELPHPYTCNNKIIGARDFTELHKNETRSPLDEDGHGTHTASTAAGNFVEGANFFDSAAGIAAGAAPHAHLAIYKVCRQDCSMTSFVAGMDTAVEDGVDVLSISLGVPPYQFYDDPMAIASFRAMEHGIVLSFCAGNSGPQYYYMFNGYPWALTVGASTMDRQLMAAVVLPKRRRQFNGEAAYQPKDFPQKFLPLVYPPNCTTDDSLKRSKVKGKIVVCDFSYDDDVVKRSGCAAVIIVNDKNDESTTYAVAAFLPVANIGYADALEVIRYINSTAKPKAKIFFRGTLFGDDHAPVVASFSSRGPNNVSPWILKPDILGPGVNILAAWPTSVENRTNVKSTFKMLSGTSQSCPHLSGVVALLKSTHPEWSPAAIKSAIMTTADVVNRAGKPIEDANSQEANIFATGSGHVNPQAANDPGLVYDIEPKDYIPYLCALNYTNRQVRMIWKHNKVDCSKVISVPEAQLNYPSFVLNFTGGQPVSHKYTRTVTNVGFPESTYRVTVVPPVGIKVLVEPKTLNFSRLNEKKQYQVTFTRLATAPNKPFVQGFLKWSYCKYTVRSPIAAVLQGQELWN</sequence>
<evidence type="ECO:0000256" key="8">
    <source>
        <dbReference type="PIRSR" id="PIRSR615500-1"/>
    </source>
</evidence>
<dbReference type="AlphaFoldDB" id="A0A9N7QZI1"/>
<comment type="subcellular location">
    <subcellularLocation>
        <location evidence="1">Secreted</location>
    </subcellularLocation>
</comment>
<dbReference type="InterPro" id="IPR036852">
    <property type="entry name" value="Peptidase_S8/S53_dom_sf"/>
</dbReference>
<dbReference type="InterPro" id="IPR023827">
    <property type="entry name" value="Peptidase_S8_Asp-AS"/>
</dbReference>
<dbReference type="InterPro" id="IPR034197">
    <property type="entry name" value="Peptidases_S8_3"/>
</dbReference>
<feature type="active site" description="Charge relay system" evidence="8 9">
    <location>
        <position position="515"/>
    </location>
</feature>
<evidence type="ECO:0000259" key="11">
    <source>
        <dbReference type="Pfam" id="PF00082"/>
    </source>
</evidence>
<dbReference type="EMBL" id="CACSLK010000984">
    <property type="protein sequence ID" value="CAA0807085.1"/>
    <property type="molecule type" value="Genomic_DNA"/>
</dbReference>
<dbReference type="InterPro" id="IPR015500">
    <property type="entry name" value="Peptidase_S8_subtilisin-rel"/>
</dbReference>
<feature type="active site" description="Charge relay system" evidence="8 9">
    <location>
        <position position="141"/>
    </location>
</feature>
<dbReference type="InterPro" id="IPR037045">
    <property type="entry name" value="S8pro/Inhibitor_I9_sf"/>
</dbReference>
<keyword evidence="4 10" id="KW-0732">Signal</keyword>
<dbReference type="PRINTS" id="PR00723">
    <property type="entry name" value="SUBTILISIN"/>
</dbReference>
<keyword evidence="16" id="KW-1185">Reference proteome</keyword>
<dbReference type="Gene3D" id="3.50.30.30">
    <property type="match status" value="1"/>
</dbReference>
<dbReference type="Gene3D" id="2.60.40.2310">
    <property type="match status" value="1"/>
</dbReference>
<dbReference type="Pfam" id="PF00082">
    <property type="entry name" value="Peptidase_S8"/>
    <property type="match status" value="1"/>
</dbReference>
<dbReference type="GO" id="GO:0005576">
    <property type="term" value="C:extracellular region"/>
    <property type="evidence" value="ECO:0007669"/>
    <property type="project" value="UniProtKB-SubCell"/>
</dbReference>
<evidence type="ECO:0000313" key="16">
    <source>
        <dbReference type="Proteomes" id="UP001153555"/>
    </source>
</evidence>
<dbReference type="PANTHER" id="PTHR10795">
    <property type="entry name" value="PROPROTEIN CONVERTASE SUBTILISIN/KEXIN"/>
    <property type="match status" value="1"/>
</dbReference>
<proteinExistence type="inferred from homology"/>
<feature type="domain" description="Peptidase S8/S53" evidence="11">
    <location>
        <begin position="132"/>
        <end position="553"/>
    </location>
</feature>
<dbReference type="PROSITE" id="PS00136">
    <property type="entry name" value="SUBTILASE_ASP"/>
    <property type="match status" value="1"/>
</dbReference>
<dbReference type="Proteomes" id="UP001153555">
    <property type="component" value="Unassembled WGS sequence"/>
</dbReference>
<evidence type="ECO:0000256" key="3">
    <source>
        <dbReference type="ARBA" id="ARBA00022670"/>
    </source>
</evidence>
<feature type="domain" description="Subtilisin-like protease fibronectin type-III" evidence="14">
    <location>
        <begin position="630"/>
        <end position="728"/>
    </location>
</feature>
<dbReference type="CDD" id="cd02120">
    <property type="entry name" value="PA_subtilisin_like"/>
    <property type="match status" value="1"/>
</dbReference>
<dbReference type="Gene3D" id="3.40.50.200">
    <property type="entry name" value="Peptidase S8/S53 domain"/>
    <property type="match status" value="1"/>
</dbReference>
<comment type="similarity">
    <text evidence="2 9">Belongs to the peptidase S8 family.</text>
</comment>
<evidence type="ECO:0000256" key="5">
    <source>
        <dbReference type="ARBA" id="ARBA00022801"/>
    </source>
</evidence>
<dbReference type="Pfam" id="PF02225">
    <property type="entry name" value="PA"/>
    <property type="match status" value="1"/>
</dbReference>
<organism evidence="15 16">
    <name type="scientific">Striga hermonthica</name>
    <name type="common">Purple witchweed</name>
    <name type="synonym">Buchnera hermonthica</name>
    <dbReference type="NCBI Taxonomy" id="68872"/>
    <lineage>
        <taxon>Eukaryota</taxon>
        <taxon>Viridiplantae</taxon>
        <taxon>Streptophyta</taxon>
        <taxon>Embryophyta</taxon>
        <taxon>Tracheophyta</taxon>
        <taxon>Spermatophyta</taxon>
        <taxon>Magnoliopsida</taxon>
        <taxon>eudicotyledons</taxon>
        <taxon>Gunneridae</taxon>
        <taxon>Pentapetalae</taxon>
        <taxon>asterids</taxon>
        <taxon>lamiids</taxon>
        <taxon>Lamiales</taxon>
        <taxon>Orobanchaceae</taxon>
        <taxon>Buchnereae</taxon>
        <taxon>Striga</taxon>
    </lineage>
</organism>
<dbReference type="Pfam" id="PF17766">
    <property type="entry name" value="fn3_6"/>
    <property type="match status" value="1"/>
</dbReference>
<dbReference type="InterPro" id="IPR045051">
    <property type="entry name" value="SBT"/>
</dbReference>
<keyword evidence="6 9" id="KW-0720">Serine protease</keyword>
<evidence type="ECO:0000256" key="10">
    <source>
        <dbReference type="SAM" id="SignalP"/>
    </source>
</evidence>
<evidence type="ECO:0000256" key="6">
    <source>
        <dbReference type="ARBA" id="ARBA00022825"/>
    </source>
</evidence>
<accession>A0A9N7QZI1</accession>
<evidence type="ECO:0000256" key="9">
    <source>
        <dbReference type="PROSITE-ProRule" id="PRU01240"/>
    </source>
</evidence>
<reference evidence="15" key="1">
    <citation type="submission" date="2019-12" db="EMBL/GenBank/DDBJ databases">
        <authorList>
            <person name="Scholes J."/>
        </authorList>
    </citation>
    <scope>NUCLEOTIDE SEQUENCE</scope>
</reference>
<keyword evidence="7" id="KW-0325">Glycoprotein</keyword>
<feature type="domain" description="PA" evidence="12">
    <location>
        <begin position="359"/>
        <end position="432"/>
    </location>
</feature>
<feature type="chain" id="PRO_5040157361" evidence="10">
    <location>
        <begin position="23"/>
        <end position="738"/>
    </location>
</feature>
<evidence type="ECO:0000259" key="12">
    <source>
        <dbReference type="Pfam" id="PF02225"/>
    </source>
</evidence>
<dbReference type="GO" id="GO:0006508">
    <property type="term" value="P:proteolysis"/>
    <property type="evidence" value="ECO:0007669"/>
    <property type="project" value="UniProtKB-KW"/>
</dbReference>